<feature type="transmembrane region" description="Helical" evidence="1">
    <location>
        <begin position="48"/>
        <end position="67"/>
    </location>
</feature>
<feature type="transmembrane region" description="Helical" evidence="1">
    <location>
        <begin position="117"/>
        <end position="133"/>
    </location>
</feature>
<comment type="caution">
    <text evidence="2">The sequence shown here is derived from an EMBL/GenBank/DDBJ whole genome shotgun (WGS) entry which is preliminary data.</text>
</comment>
<keyword evidence="1" id="KW-0472">Membrane</keyword>
<feature type="transmembrane region" description="Helical" evidence="1">
    <location>
        <begin position="79"/>
        <end position="97"/>
    </location>
</feature>
<sequence>MKFNFVKPTLISCAIGFFIPGFTAILFFLFQLLTDKIGIDCSTSWKSIWILTSLISVVLPFVFIENIKKTNNPTLTKLTLFNFIEYISLQACLAQFFTDSKTICYGSGGQNGIELVFTAWIALPILVCISFVFKHKLENHIE</sequence>
<reference evidence="2" key="1">
    <citation type="submission" date="2020-11" db="EMBL/GenBank/DDBJ databases">
        <title>Genome of Flavobacterium soyangense.</title>
        <authorList>
            <person name="Liu Q."/>
            <person name="Xin Y.-H."/>
        </authorList>
    </citation>
    <scope>NUCLEOTIDE SEQUENCE</scope>
    <source>
        <strain evidence="2">CGMCC 1.13493</strain>
    </source>
</reference>
<evidence type="ECO:0000313" key="3">
    <source>
        <dbReference type="Proteomes" id="UP000646211"/>
    </source>
</evidence>
<keyword evidence="1" id="KW-0812">Transmembrane</keyword>
<dbReference type="AlphaFoldDB" id="A0A930UBC6"/>
<keyword evidence="3" id="KW-1185">Reference proteome</keyword>
<dbReference type="EMBL" id="JADHEC010000093">
    <property type="protein sequence ID" value="MBF2710091.1"/>
    <property type="molecule type" value="Genomic_DNA"/>
</dbReference>
<accession>A0A930UBC6</accession>
<name>A0A930UBC6_9FLAO</name>
<keyword evidence="1" id="KW-1133">Transmembrane helix</keyword>
<evidence type="ECO:0000256" key="1">
    <source>
        <dbReference type="SAM" id="Phobius"/>
    </source>
</evidence>
<feature type="transmembrane region" description="Helical" evidence="1">
    <location>
        <begin position="12"/>
        <end position="33"/>
    </location>
</feature>
<gene>
    <name evidence="2" type="ORF">IR213_16125</name>
</gene>
<evidence type="ECO:0000313" key="2">
    <source>
        <dbReference type="EMBL" id="MBF2710091.1"/>
    </source>
</evidence>
<dbReference type="Proteomes" id="UP000646211">
    <property type="component" value="Unassembled WGS sequence"/>
</dbReference>
<organism evidence="2 3">
    <name type="scientific">Flavobacterium soyangense</name>
    <dbReference type="NCBI Taxonomy" id="2023265"/>
    <lineage>
        <taxon>Bacteria</taxon>
        <taxon>Pseudomonadati</taxon>
        <taxon>Bacteroidota</taxon>
        <taxon>Flavobacteriia</taxon>
        <taxon>Flavobacteriales</taxon>
        <taxon>Flavobacteriaceae</taxon>
        <taxon>Flavobacterium</taxon>
    </lineage>
</organism>
<dbReference type="RefSeq" id="WP_194313304.1">
    <property type="nucleotide sequence ID" value="NZ_JADHEC010000093.1"/>
</dbReference>
<proteinExistence type="predicted"/>
<protein>
    <submittedName>
        <fullName evidence="2">Uncharacterized protein</fullName>
    </submittedName>
</protein>